<dbReference type="RefSeq" id="WP_072632047.1">
    <property type="nucleotide sequence ID" value="NZ_MLCB01000193.1"/>
</dbReference>
<dbReference type="STRING" id="696762.PFRI_35500"/>
<evidence type="ECO:0000313" key="2">
    <source>
        <dbReference type="EMBL" id="OJI92218.1"/>
    </source>
</evidence>
<dbReference type="InterPro" id="IPR001509">
    <property type="entry name" value="Epimerase_deHydtase"/>
</dbReference>
<dbReference type="Gene3D" id="3.40.50.720">
    <property type="entry name" value="NAD(P)-binding Rossmann-like Domain"/>
    <property type="match status" value="1"/>
</dbReference>
<evidence type="ECO:0000313" key="3">
    <source>
        <dbReference type="Proteomes" id="UP000184514"/>
    </source>
</evidence>
<dbReference type="SUPFAM" id="SSF51735">
    <property type="entry name" value="NAD(P)-binding Rossmann-fold domains"/>
    <property type="match status" value="1"/>
</dbReference>
<name>A0A1L9NSD7_9RHOB</name>
<evidence type="ECO:0000259" key="1">
    <source>
        <dbReference type="Pfam" id="PF01370"/>
    </source>
</evidence>
<gene>
    <name evidence="2" type="ORF">PFRI_35500</name>
</gene>
<dbReference type="GO" id="GO:0005737">
    <property type="term" value="C:cytoplasm"/>
    <property type="evidence" value="ECO:0007669"/>
    <property type="project" value="TreeGrafter"/>
</dbReference>
<dbReference type="Proteomes" id="UP000184514">
    <property type="component" value="Unassembled WGS sequence"/>
</dbReference>
<keyword evidence="3" id="KW-1185">Reference proteome</keyword>
<sequence>MPSNPDKAVLVTGANGFVGRHLCAHLEGQGHDVRRIQRSGDLGTHSWRVSDLAQEDIPSIAFDGVETLIHLAASMGGEASDPEGAKTALMAARVVRAACAHGVKRVIVLSSVSVRLAQDAPSKARAYALQKKSAEEAALSGLEDGVHCVILRPPVIYGHGARGSFGTLLALVRRAPLLPLKNADAPRSYLSRANLSDLIALLLSASDAQWHAQHGKAFEPHDGADVSTRALVRMIAQQLQRRVILFSVPKPLIRWAGRLTGKRDQADAIFEPLMCEDIEVLDTAFGWHPHEQMPASLKFLKRAADRHDP</sequence>
<reference evidence="2 3" key="1">
    <citation type="submission" date="2016-10" db="EMBL/GenBank/DDBJ databases">
        <title>Genome sequence of Planktotalea frisia SH6-1.</title>
        <authorList>
            <person name="Poehlein A."/>
            <person name="Bakenhus I."/>
            <person name="Voget S."/>
            <person name="Brinkhoff T."/>
            <person name="Simon M."/>
        </authorList>
    </citation>
    <scope>NUCLEOTIDE SEQUENCE [LARGE SCALE GENOMIC DNA]</scope>
    <source>
        <strain evidence="2 3">SH6-1</strain>
    </source>
</reference>
<dbReference type="Pfam" id="PF01370">
    <property type="entry name" value="Epimerase"/>
    <property type="match status" value="1"/>
</dbReference>
<dbReference type="EMBL" id="MLCB01000193">
    <property type="protein sequence ID" value="OJI92218.1"/>
    <property type="molecule type" value="Genomic_DNA"/>
</dbReference>
<dbReference type="PANTHER" id="PTHR48079:SF6">
    <property type="entry name" value="NAD(P)-BINDING DOMAIN-CONTAINING PROTEIN-RELATED"/>
    <property type="match status" value="1"/>
</dbReference>
<protein>
    <submittedName>
        <fullName evidence="2">3 beta-hydroxysteroid dehydrogenase/delta 5--&gt;4-isomerase</fullName>
    </submittedName>
</protein>
<dbReference type="AlphaFoldDB" id="A0A1L9NSD7"/>
<comment type="caution">
    <text evidence="2">The sequence shown here is derived from an EMBL/GenBank/DDBJ whole genome shotgun (WGS) entry which is preliminary data.</text>
</comment>
<proteinExistence type="predicted"/>
<dbReference type="PANTHER" id="PTHR48079">
    <property type="entry name" value="PROTEIN YEEZ"/>
    <property type="match status" value="1"/>
</dbReference>
<dbReference type="InterPro" id="IPR036291">
    <property type="entry name" value="NAD(P)-bd_dom_sf"/>
</dbReference>
<dbReference type="GO" id="GO:0004029">
    <property type="term" value="F:aldehyde dehydrogenase (NAD+) activity"/>
    <property type="evidence" value="ECO:0007669"/>
    <property type="project" value="TreeGrafter"/>
</dbReference>
<keyword evidence="2" id="KW-0413">Isomerase</keyword>
<dbReference type="GO" id="GO:0016853">
    <property type="term" value="F:isomerase activity"/>
    <property type="evidence" value="ECO:0007669"/>
    <property type="project" value="UniProtKB-KW"/>
</dbReference>
<dbReference type="InterPro" id="IPR051783">
    <property type="entry name" value="NAD(P)-dependent_oxidoreduct"/>
</dbReference>
<organism evidence="2 3">
    <name type="scientific">Planktotalea frisia</name>
    <dbReference type="NCBI Taxonomy" id="696762"/>
    <lineage>
        <taxon>Bacteria</taxon>
        <taxon>Pseudomonadati</taxon>
        <taxon>Pseudomonadota</taxon>
        <taxon>Alphaproteobacteria</taxon>
        <taxon>Rhodobacterales</taxon>
        <taxon>Paracoccaceae</taxon>
        <taxon>Planktotalea</taxon>
    </lineage>
</organism>
<accession>A0A1L9NSD7</accession>
<feature type="domain" description="NAD-dependent epimerase/dehydratase" evidence="1">
    <location>
        <begin position="9"/>
        <end position="209"/>
    </location>
</feature>